<keyword evidence="2" id="KW-0472">Membrane</keyword>
<dbReference type="Proteomes" id="UP000283530">
    <property type="component" value="Unassembled WGS sequence"/>
</dbReference>
<evidence type="ECO:0000256" key="2">
    <source>
        <dbReference type="SAM" id="Phobius"/>
    </source>
</evidence>
<keyword evidence="1" id="KW-0697">Rotamase</keyword>
<comment type="function">
    <text evidence="1">PPIases accelerate the folding of proteins. It catalyzes the cis-trans isomerization of proline imidic peptide bonds in oligopeptides.</text>
</comment>
<keyword evidence="2" id="KW-0812">Transmembrane</keyword>
<dbReference type="CDD" id="cd00317">
    <property type="entry name" value="cyclophilin"/>
    <property type="match status" value="1"/>
</dbReference>
<dbReference type="PANTHER" id="PTHR47269">
    <property type="entry name" value="PEPTIDYL-PROLYL CIS-TRANS ISOMERASE CYP21-4"/>
    <property type="match status" value="1"/>
</dbReference>
<dbReference type="STRING" id="337451.A0A443P4D6"/>
<dbReference type="PROSITE" id="PS50072">
    <property type="entry name" value="CSA_PPIASE_2"/>
    <property type="match status" value="1"/>
</dbReference>
<gene>
    <name evidence="4" type="ORF">CKAN_01450200</name>
</gene>
<keyword evidence="1 4" id="KW-0413">Isomerase</keyword>
<evidence type="ECO:0000259" key="3">
    <source>
        <dbReference type="PROSITE" id="PS50072"/>
    </source>
</evidence>
<feature type="transmembrane region" description="Helical" evidence="2">
    <location>
        <begin position="21"/>
        <end position="45"/>
    </location>
</feature>
<evidence type="ECO:0000313" key="5">
    <source>
        <dbReference type="Proteomes" id="UP000283530"/>
    </source>
</evidence>
<keyword evidence="5" id="KW-1185">Reference proteome</keyword>
<dbReference type="PANTHER" id="PTHR47269:SF1">
    <property type="entry name" value="PEPTIDYL-PROLYL CIS-TRANS ISOMERASE CYP21-4"/>
    <property type="match status" value="1"/>
</dbReference>
<evidence type="ECO:0000313" key="4">
    <source>
        <dbReference type="EMBL" id="RWR85631.1"/>
    </source>
</evidence>
<accession>A0A443P4D6</accession>
<dbReference type="InterPro" id="IPR029000">
    <property type="entry name" value="Cyclophilin-like_dom_sf"/>
</dbReference>
<organism evidence="4 5">
    <name type="scientific">Cinnamomum micranthum f. kanehirae</name>
    <dbReference type="NCBI Taxonomy" id="337451"/>
    <lineage>
        <taxon>Eukaryota</taxon>
        <taxon>Viridiplantae</taxon>
        <taxon>Streptophyta</taxon>
        <taxon>Embryophyta</taxon>
        <taxon>Tracheophyta</taxon>
        <taxon>Spermatophyta</taxon>
        <taxon>Magnoliopsida</taxon>
        <taxon>Magnoliidae</taxon>
        <taxon>Laurales</taxon>
        <taxon>Lauraceae</taxon>
        <taxon>Cinnamomum</taxon>
    </lineage>
</organism>
<evidence type="ECO:0000256" key="1">
    <source>
        <dbReference type="RuleBase" id="RU363019"/>
    </source>
</evidence>
<dbReference type="Pfam" id="PF00160">
    <property type="entry name" value="Pro_isomerase"/>
    <property type="match status" value="1"/>
</dbReference>
<dbReference type="AlphaFoldDB" id="A0A443P4D6"/>
<dbReference type="SUPFAM" id="SSF50891">
    <property type="entry name" value="Cyclophilin-like"/>
    <property type="match status" value="1"/>
</dbReference>
<dbReference type="InterPro" id="IPR002130">
    <property type="entry name" value="Cyclophilin-type_PPIase_dom"/>
</dbReference>
<reference evidence="4 5" key="1">
    <citation type="journal article" date="2019" name="Nat. Plants">
        <title>Stout camphor tree genome fills gaps in understanding of flowering plant genome evolution.</title>
        <authorList>
            <person name="Chaw S.M."/>
            <person name="Liu Y.C."/>
            <person name="Wu Y.W."/>
            <person name="Wang H.Y."/>
            <person name="Lin C.I."/>
            <person name="Wu C.S."/>
            <person name="Ke H.M."/>
            <person name="Chang L.Y."/>
            <person name="Hsu C.Y."/>
            <person name="Yang H.T."/>
            <person name="Sudianto E."/>
            <person name="Hsu M.H."/>
            <person name="Wu K.P."/>
            <person name="Wang L.N."/>
            <person name="Leebens-Mack J.H."/>
            <person name="Tsai I.J."/>
        </authorList>
    </citation>
    <scope>NUCLEOTIDE SEQUENCE [LARGE SCALE GENOMIC DNA]</scope>
    <source>
        <strain evidence="5">cv. Chaw 1501</strain>
        <tissue evidence="4">Young leaves</tissue>
    </source>
</reference>
<dbReference type="PRINTS" id="PR00153">
    <property type="entry name" value="CSAPPISMRASE"/>
</dbReference>
<dbReference type="Gene3D" id="2.40.100.10">
    <property type="entry name" value="Cyclophilin-like"/>
    <property type="match status" value="1"/>
</dbReference>
<proteinExistence type="inferred from homology"/>
<dbReference type="EMBL" id="QPKB01000005">
    <property type="protein sequence ID" value="RWR85631.1"/>
    <property type="molecule type" value="Genomic_DNA"/>
</dbReference>
<comment type="catalytic activity">
    <reaction evidence="1">
        <text>[protein]-peptidylproline (omega=180) = [protein]-peptidylproline (omega=0)</text>
        <dbReference type="Rhea" id="RHEA:16237"/>
        <dbReference type="Rhea" id="RHEA-COMP:10747"/>
        <dbReference type="Rhea" id="RHEA-COMP:10748"/>
        <dbReference type="ChEBI" id="CHEBI:83833"/>
        <dbReference type="ChEBI" id="CHEBI:83834"/>
        <dbReference type="EC" id="5.2.1.8"/>
    </reaction>
</comment>
<comment type="similarity">
    <text evidence="1">Belongs to the cyclophilin-type PPIase family.</text>
</comment>
<name>A0A443P4D6_9MAGN</name>
<feature type="domain" description="PPIase cyclophilin-type" evidence="3">
    <location>
        <begin position="77"/>
        <end position="231"/>
    </location>
</feature>
<sequence length="235" mass="26180">MGRIKPQTLLLQSKKKKGPTRISGTTILTCNLVVGLIVLSLVATYRQWSNRSRSQAEDGLQNLEDTDAVKDLKKFDLPSYAILNTSKGFVFVELHKEASPEIVDKFLDLCQKGYFKGMSFHRVIKNYVIQGGDDIQGLGAAEDWIMKGKPHSELAVSPKHEAFMLGTSKAKGGSKEFDLFITTAPILDLSDKLIVFGRVIKGQDVVQEIEEVDTDEHYRPKSTIGIINITLKQEI</sequence>
<dbReference type="EC" id="5.2.1.8" evidence="1"/>
<dbReference type="GO" id="GO:0003755">
    <property type="term" value="F:peptidyl-prolyl cis-trans isomerase activity"/>
    <property type="evidence" value="ECO:0007669"/>
    <property type="project" value="UniProtKB-UniRule"/>
</dbReference>
<dbReference type="OrthoDB" id="271386at2759"/>
<keyword evidence="2" id="KW-1133">Transmembrane helix</keyword>
<protein>
    <recommendedName>
        <fullName evidence="1">Peptidyl-prolyl cis-trans isomerase</fullName>
        <shortName evidence="1">PPIase</shortName>
        <ecNumber evidence="1">5.2.1.8</ecNumber>
    </recommendedName>
</protein>
<comment type="caution">
    <text evidence="4">The sequence shown here is derived from an EMBL/GenBank/DDBJ whole genome shotgun (WGS) entry which is preliminary data.</text>
</comment>